<evidence type="ECO:0000259" key="9">
    <source>
        <dbReference type="PROSITE" id="PS50262"/>
    </source>
</evidence>
<feature type="transmembrane region" description="Helical" evidence="8">
    <location>
        <begin position="151"/>
        <end position="169"/>
    </location>
</feature>
<keyword evidence="11" id="KW-1185">Reference proteome</keyword>
<evidence type="ECO:0000256" key="2">
    <source>
        <dbReference type="ARBA" id="ARBA00022692"/>
    </source>
</evidence>
<evidence type="ECO:0000256" key="1">
    <source>
        <dbReference type="ARBA" id="ARBA00004141"/>
    </source>
</evidence>
<dbReference type="SUPFAM" id="SSF81321">
    <property type="entry name" value="Family A G protein-coupled receptor-like"/>
    <property type="match status" value="1"/>
</dbReference>
<evidence type="ECO:0000313" key="11">
    <source>
        <dbReference type="Proteomes" id="UP001497497"/>
    </source>
</evidence>
<gene>
    <name evidence="10" type="ORF">GSLYS_00020001001</name>
</gene>
<dbReference type="PANTHER" id="PTHR24243:SF233">
    <property type="entry name" value="THYROTROPIN-RELEASING HORMONE RECEPTOR"/>
    <property type="match status" value="1"/>
</dbReference>
<dbReference type="EMBL" id="CAXITT010000835">
    <property type="protein sequence ID" value="CAL1546624.1"/>
    <property type="molecule type" value="Genomic_DNA"/>
</dbReference>
<dbReference type="PROSITE" id="PS50262">
    <property type="entry name" value="G_PROTEIN_RECEP_F1_2"/>
    <property type="match status" value="1"/>
</dbReference>
<dbReference type="GO" id="GO:0005886">
    <property type="term" value="C:plasma membrane"/>
    <property type="evidence" value="ECO:0007669"/>
    <property type="project" value="TreeGrafter"/>
</dbReference>
<dbReference type="Pfam" id="PF00001">
    <property type="entry name" value="7tm_1"/>
    <property type="match status" value="1"/>
</dbReference>
<dbReference type="InterPro" id="IPR017452">
    <property type="entry name" value="GPCR_Rhodpsn_7TM"/>
</dbReference>
<sequence>MTKQNTSTMELTAGLDDVITYEARLHIIVVLVTFIQPPFLVLGLATNVISIITYIRLGLRDSISVCFFLLSCSDLAGLACVVPVNILANIPLDTPIRQWGLDSVSLTYLIIVYYLIFFDTSQLITTFIAVQRCCCVALPFTFKNTFTRPRAFAVVIVLNAYCVASYLPINVSQGLAPKFDVPRNRTVWTMWVSSRRQDFIFLQDYLSGVFLTTSCQVAIVFALCVLAYNLKQASSFRRALNHPKEQRGPKLKTKIEGQGRSGSRREIQAVKAAAVVSTIFVVCNTPKVVLAYACLIEPELSLYHRYENIYFV</sequence>
<evidence type="ECO:0000256" key="4">
    <source>
        <dbReference type="ARBA" id="ARBA00023040"/>
    </source>
</evidence>
<dbReference type="Proteomes" id="UP001497497">
    <property type="component" value="Unassembled WGS sequence"/>
</dbReference>
<feature type="domain" description="G-protein coupled receptors family 1 profile" evidence="9">
    <location>
        <begin position="46"/>
        <end position="312"/>
    </location>
</feature>
<comment type="subcellular location">
    <subcellularLocation>
        <location evidence="1">Membrane</location>
        <topology evidence="1">Multi-pass membrane protein</topology>
    </subcellularLocation>
</comment>
<keyword evidence="4" id="KW-0297">G-protein coupled receptor</keyword>
<keyword evidence="5 8" id="KW-0472">Membrane</keyword>
<protein>
    <recommendedName>
        <fullName evidence="9">G-protein coupled receptors family 1 profile domain-containing protein</fullName>
    </recommendedName>
</protein>
<dbReference type="PANTHER" id="PTHR24243">
    <property type="entry name" value="G-PROTEIN COUPLED RECEPTOR"/>
    <property type="match status" value="1"/>
</dbReference>
<keyword evidence="6" id="KW-0675">Receptor</keyword>
<keyword evidence="3 8" id="KW-1133">Transmembrane helix</keyword>
<keyword evidence="2 8" id="KW-0812">Transmembrane</keyword>
<evidence type="ECO:0000256" key="8">
    <source>
        <dbReference type="SAM" id="Phobius"/>
    </source>
</evidence>
<dbReference type="InterPro" id="IPR000276">
    <property type="entry name" value="GPCR_Rhodpsn"/>
</dbReference>
<evidence type="ECO:0000256" key="7">
    <source>
        <dbReference type="ARBA" id="ARBA00023224"/>
    </source>
</evidence>
<feature type="non-terminal residue" evidence="10">
    <location>
        <position position="312"/>
    </location>
</feature>
<feature type="transmembrane region" description="Helical" evidence="8">
    <location>
        <begin position="108"/>
        <end position="130"/>
    </location>
</feature>
<evidence type="ECO:0000256" key="3">
    <source>
        <dbReference type="ARBA" id="ARBA00022989"/>
    </source>
</evidence>
<reference evidence="10 11" key="1">
    <citation type="submission" date="2024-04" db="EMBL/GenBank/DDBJ databases">
        <authorList>
            <consortium name="Genoscope - CEA"/>
            <person name="William W."/>
        </authorList>
    </citation>
    <scope>NUCLEOTIDE SEQUENCE [LARGE SCALE GENOMIC DNA]</scope>
</reference>
<accession>A0AAV2IN05</accession>
<dbReference type="GO" id="GO:0004930">
    <property type="term" value="F:G protein-coupled receptor activity"/>
    <property type="evidence" value="ECO:0007669"/>
    <property type="project" value="UniProtKB-KW"/>
</dbReference>
<evidence type="ECO:0000256" key="6">
    <source>
        <dbReference type="ARBA" id="ARBA00023170"/>
    </source>
</evidence>
<feature type="transmembrane region" description="Helical" evidence="8">
    <location>
        <begin position="25"/>
        <end position="55"/>
    </location>
</feature>
<keyword evidence="7" id="KW-0807">Transducer</keyword>
<proteinExistence type="predicted"/>
<dbReference type="AlphaFoldDB" id="A0AAV2IN05"/>
<comment type="caution">
    <text evidence="10">The sequence shown here is derived from an EMBL/GenBank/DDBJ whole genome shotgun (WGS) entry which is preliminary data.</text>
</comment>
<name>A0AAV2IN05_LYMST</name>
<feature type="transmembrane region" description="Helical" evidence="8">
    <location>
        <begin position="67"/>
        <end position="88"/>
    </location>
</feature>
<evidence type="ECO:0000256" key="5">
    <source>
        <dbReference type="ARBA" id="ARBA00023136"/>
    </source>
</evidence>
<dbReference type="Gene3D" id="1.20.1070.10">
    <property type="entry name" value="Rhodopsin 7-helix transmembrane proteins"/>
    <property type="match status" value="1"/>
</dbReference>
<feature type="transmembrane region" description="Helical" evidence="8">
    <location>
        <begin position="205"/>
        <end position="228"/>
    </location>
</feature>
<evidence type="ECO:0000313" key="10">
    <source>
        <dbReference type="EMBL" id="CAL1546624.1"/>
    </source>
</evidence>
<organism evidence="10 11">
    <name type="scientific">Lymnaea stagnalis</name>
    <name type="common">Great pond snail</name>
    <name type="synonym">Helix stagnalis</name>
    <dbReference type="NCBI Taxonomy" id="6523"/>
    <lineage>
        <taxon>Eukaryota</taxon>
        <taxon>Metazoa</taxon>
        <taxon>Spiralia</taxon>
        <taxon>Lophotrochozoa</taxon>
        <taxon>Mollusca</taxon>
        <taxon>Gastropoda</taxon>
        <taxon>Heterobranchia</taxon>
        <taxon>Euthyneura</taxon>
        <taxon>Panpulmonata</taxon>
        <taxon>Hygrophila</taxon>
        <taxon>Lymnaeoidea</taxon>
        <taxon>Lymnaeidae</taxon>
        <taxon>Lymnaea</taxon>
    </lineage>
</organism>